<keyword evidence="2" id="KW-0812">Transmembrane</keyword>
<dbReference type="PANTHER" id="PTHR10357">
    <property type="entry name" value="ALPHA-AMYLASE FAMILY MEMBER"/>
    <property type="match status" value="1"/>
</dbReference>
<evidence type="ECO:0000313" key="4">
    <source>
        <dbReference type="EMBL" id="TGY02517.1"/>
    </source>
</evidence>
<protein>
    <recommendedName>
        <fullName evidence="3">Glycosyl hydrolase family 13 catalytic domain-containing protein</fullName>
    </recommendedName>
</protein>
<dbReference type="InterPro" id="IPR045857">
    <property type="entry name" value="O16G_dom_2"/>
</dbReference>
<evidence type="ECO:0000259" key="3">
    <source>
        <dbReference type="SMART" id="SM00642"/>
    </source>
</evidence>
<keyword evidence="5" id="KW-1185">Reference proteome</keyword>
<dbReference type="Gene3D" id="3.20.20.80">
    <property type="entry name" value="Glycosidases"/>
    <property type="match status" value="1"/>
</dbReference>
<keyword evidence="2" id="KW-1133">Transmembrane helix</keyword>
<dbReference type="SMART" id="SM00642">
    <property type="entry name" value="Aamy"/>
    <property type="match status" value="1"/>
</dbReference>
<evidence type="ECO:0000256" key="2">
    <source>
        <dbReference type="SAM" id="Phobius"/>
    </source>
</evidence>
<dbReference type="GO" id="GO:0005975">
    <property type="term" value="P:carbohydrate metabolic process"/>
    <property type="evidence" value="ECO:0007669"/>
    <property type="project" value="InterPro"/>
</dbReference>
<dbReference type="RefSeq" id="WP_024987081.1">
    <property type="nucleotide sequence ID" value="NZ_CAJTBC010000022.1"/>
</dbReference>
<gene>
    <name evidence="4" type="ORF">E5356_10460</name>
</gene>
<sequence length="631" mass="73941">MKQEFINKTVDHMYNQQKDETEHQNHNVTWIMSAHALLFTGLCAIQYNDLKEVIIILILLMGLFLALSAIYSMCVSELSIGHVYEMWDEYDNWDDCKKKYPYPHRVSLAPVFIMNSRMRFLMFFKFAPNVLFTSWFVLILVAIEHNLQYINIPISRNIQVIILFLILLFCVCIMTAMYHELLLGKLRKERIDDSRRRKQQEKKRGYCRSDCRYYSRRCCQSSDCIRMGGHKFSVNPLPPSIYDNRNCSDLNEKCIDNESINFSCLSIYHIMIDRFCGNWTTNPTIDSDGFYGGDIQGIINKLDYISSLGYNAILLTPIFATRNYHGYHVTNYEEVDTHFGSWNDFQNLIMESHKKGIKVICDYVPNHCHLGNAIFQSAQNNVDSKYKNWFYFDESRLGGFVSYQNYPDLPKFNLHNSATAEYMISVAVRMAKMGIDGLRIDHAIGVPFSFLRELSAQLKRINPQIFIIGEAWLQNPRDFMQIEFINARRKDLAMNYSTMNNSDIQEMIQLDYAGVLDGILDFSFMNILVETVCSGERLLDNQQLRRRLEQHFSRYPVYFTPFVFVDNHDTNRFLYYCRNDRSLLQEAICLMSSLPYPMIVYYGTEDSMCNDEDINNSPNGDDDVRAPKRWK</sequence>
<proteinExistence type="predicted"/>
<feature type="transmembrane region" description="Helical" evidence="2">
    <location>
        <begin position="53"/>
        <end position="74"/>
    </location>
</feature>
<dbReference type="GeneID" id="93047702"/>
<dbReference type="SUPFAM" id="SSF51445">
    <property type="entry name" value="(Trans)glycosidases"/>
    <property type="match status" value="1"/>
</dbReference>
<dbReference type="Pfam" id="PF00128">
    <property type="entry name" value="Alpha-amylase"/>
    <property type="match status" value="1"/>
</dbReference>
<feature type="region of interest" description="Disordered" evidence="1">
    <location>
        <begin position="612"/>
        <end position="631"/>
    </location>
</feature>
<dbReference type="InterPro" id="IPR006047">
    <property type="entry name" value="GH13_cat_dom"/>
</dbReference>
<reference evidence="4 5" key="1">
    <citation type="submission" date="2019-04" db="EMBL/GenBank/DDBJ databases">
        <title>Microbes associate with the intestines of laboratory mice.</title>
        <authorList>
            <person name="Navarre W."/>
            <person name="Wong E."/>
            <person name="Huang K."/>
            <person name="Tropini C."/>
            <person name="Ng K."/>
            <person name="Yu B."/>
        </authorList>
    </citation>
    <scope>NUCLEOTIDE SEQUENCE [LARGE SCALE GENOMIC DNA]</scope>
    <source>
        <strain evidence="4 5">NM70_E10</strain>
    </source>
</reference>
<feature type="compositionally biased region" description="Basic and acidic residues" evidence="1">
    <location>
        <begin position="622"/>
        <end position="631"/>
    </location>
</feature>
<dbReference type="Proteomes" id="UP000305751">
    <property type="component" value="Unassembled WGS sequence"/>
</dbReference>
<dbReference type="EMBL" id="SRZA01000029">
    <property type="protein sequence ID" value="TGY02517.1"/>
    <property type="molecule type" value="Genomic_DNA"/>
</dbReference>
<feature type="domain" description="Glycosyl hydrolase family 13 catalytic" evidence="3">
    <location>
        <begin position="269"/>
        <end position="629"/>
    </location>
</feature>
<organism evidence="4 5">
    <name type="scientific">Bacteroides acidifaciens</name>
    <dbReference type="NCBI Taxonomy" id="85831"/>
    <lineage>
        <taxon>Bacteria</taxon>
        <taxon>Pseudomonadati</taxon>
        <taxon>Bacteroidota</taxon>
        <taxon>Bacteroidia</taxon>
        <taxon>Bacteroidales</taxon>
        <taxon>Bacteroidaceae</taxon>
        <taxon>Bacteroides</taxon>
    </lineage>
</organism>
<evidence type="ECO:0000313" key="5">
    <source>
        <dbReference type="Proteomes" id="UP000305751"/>
    </source>
</evidence>
<evidence type="ECO:0000256" key="1">
    <source>
        <dbReference type="SAM" id="MobiDB-lite"/>
    </source>
</evidence>
<dbReference type="AlphaFoldDB" id="A0A4S2AMW2"/>
<comment type="caution">
    <text evidence="4">The sequence shown here is derived from an EMBL/GenBank/DDBJ whole genome shotgun (WGS) entry which is preliminary data.</text>
</comment>
<feature type="transmembrane region" description="Helical" evidence="2">
    <location>
        <begin position="123"/>
        <end position="143"/>
    </location>
</feature>
<dbReference type="Gene3D" id="3.90.400.10">
    <property type="entry name" value="Oligo-1,6-glucosidase, Domain 2"/>
    <property type="match status" value="1"/>
</dbReference>
<keyword evidence="2" id="KW-0472">Membrane</keyword>
<name>A0A4S2AMW2_9BACE</name>
<accession>A0A4S2AMW2</accession>
<feature type="transmembrane region" description="Helical" evidence="2">
    <location>
        <begin position="158"/>
        <end position="178"/>
    </location>
</feature>
<dbReference type="InterPro" id="IPR017853">
    <property type="entry name" value="GH"/>
</dbReference>